<evidence type="ECO:0000256" key="1">
    <source>
        <dbReference type="SAM" id="SignalP"/>
    </source>
</evidence>
<evidence type="ECO:0000313" key="2">
    <source>
        <dbReference type="EMBL" id="UZW20606.1"/>
    </source>
</evidence>
<keyword evidence="3" id="KW-1185">Reference proteome</keyword>
<dbReference type="EMBL" id="CP112866">
    <property type="protein sequence ID" value="UZW20606.1"/>
    <property type="molecule type" value="Genomic_DNA"/>
</dbReference>
<feature type="signal peptide" evidence="1">
    <location>
        <begin position="1"/>
        <end position="22"/>
    </location>
</feature>
<feature type="chain" id="PRO_5047155129" evidence="1">
    <location>
        <begin position="23"/>
        <end position="120"/>
    </location>
</feature>
<gene>
    <name evidence="2" type="ORF">OSC50_09800</name>
</gene>
<accession>A0ABY6QNY7</accession>
<protein>
    <submittedName>
        <fullName evidence="2">Type 1 fimbrial protein</fullName>
    </submittedName>
</protein>
<dbReference type="PROSITE" id="PS51257">
    <property type="entry name" value="PROKAR_LIPOPROTEIN"/>
    <property type="match status" value="1"/>
</dbReference>
<reference evidence="2" key="1">
    <citation type="submission" date="2022-11" db="EMBL/GenBank/DDBJ databases">
        <title>Taxonomic description of a new Pseudomonas species.</title>
        <authorList>
            <person name="Tambong J.T."/>
        </authorList>
    </citation>
    <scope>NUCLEOTIDE SEQUENCE</scope>
    <source>
        <strain evidence="2">S1Bt42</strain>
    </source>
</reference>
<evidence type="ECO:0000313" key="3">
    <source>
        <dbReference type="Proteomes" id="UP001164116"/>
    </source>
</evidence>
<keyword evidence="1" id="KW-0732">Signal</keyword>
<organism evidence="2 3">
    <name type="scientific">Pseudomonas quebecensis</name>
    <dbReference type="NCBI Taxonomy" id="2995174"/>
    <lineage>
        <taxon>Bacteria</taxon>
        <taxon>Pseudomonadati</taxon>
        <taxon>Pseudomonadota</taxon>
        <taxon>Gammaproteobacteria</taxon>
        <taxon>Pseudomonadales</taxon>
        <taxon>Pseudomonadaceae</taxon>
        <taxon>Pseudomonas</taxon>
    </lineage>
</organism>
<proteinExistence type="predicted"/>
<sequence length="120" mass="12390">MRINGFSAATGLLCLWASACGAAHPASQGTIRFTGSIVEPMCATNAHSGTQLDVTGCPSASRGNQFTVRSVAPVASVNGASLRLVADSGSGRFYDQRYLLVDGRGQPVKSGRYVVTLTAP</sequence>
<dbReference type="Proteomes" id="UP001164116">
    <property type="component" value="Chromosome"/>
</dbReference>
<name>A0ABY6QNY7_9PSED</name>